<keyword evidence="2" id="KW-0472">Membrane</keyword>
<comment type="caution">
    <text evidence="3">The sequence shown here is derived from an EMBL/GenBank/DDBJ whole genome shotgun (WGS) entry which is preliminary data.</text>
</comment>
<sequence length="731" mass="85116">MSFSLNACYAALKTVKAQNVDEAFNVMIIALIENKRYQQINIADIIQDFNDKFGFSIPYFPMMRLLSNLCRKKILKRSQNRYFVNFDNDELDSIGESFWNDLENQERNQKMLLNRYVQFIATKYSEEITIEDAARVFNAFIEENGVVFIKNHEYEKSTTETYRFCVLLKELETSDGKLFAFVESAIVGRILSELVIFTGDRIDLKKSNAKVFLDTNIIFKLLGISTIDRSEYYKKLIKDMIDIGFKPYVYQHTYSEIVTILSSSEYWIGNYQFDPSKSSEATSYYIMNGKSRENVELQIANLQDDLESLGIYVYDMDYPQRIPVGVTDDKTYYDKIVSEYKRTNSQFNESEMRNTVWDDAKSFFFTDFLNAGQNAFSFAGIQNIFVTHNETLSKVSKIQLSESGSKVEAAIPFCVSDVFWGNLIWANSSESLSIAGKQRLMTIVAAAFEPTVAVLHRLKEELDKLEKENKITKENCYFLKSNRMALDMLVRITEGDASKFTDSTPFEILDKIRSEAKDEGIKEEKVRNETEKHEIRKAHEKLECEHEEKYLKQLEQEKRDIDAQYQSLDGEKARLDKEKEKLEMCQKECVQKATKRCEHIRMAFLIGIVLWLIVGVVLLMKFNVLYSCVELIFGILVTLIFNNKLASWIIKDADLQEKIALIQNYEKMKEALILQYYKREKCTLKEIMQIEKQLSSIQVKKDDLARRTQENFEKQCEARGKIEKLKNSCVE</sequence>
<evidence type="ECO:0000313" key="4">
    <source>
        <dbReference type="Proteomes" id="UP001465119"/>
    </source>
</evidence>
<keyword evidence="1" id="KW-0175">Coiled coil</keyword>
<evidence type="ECO:0000313" key="3">
    <source>
        <dbReference type="EMBL" id="MEQ2385948.1"/>
    </source>
</evidence>
<keyword evidence="4" id="KW-1185">Reference proteome</keyword>
<dbReference type="EMBL" id="JBBMEN010000009">
    <property type="protein sequence ID" value="MEQ2385948.1"/>
    <property type="molecule type" value="Genomic_DNA"/>
</dbReference>
<evidence type="ECO:0000256" key="1">
    <source>
        <dbReference type="SAM" id="Coils"/>
    </source>
</evidence>
<feature type="coiled-coil region" evidence="1">
    <location>
        <begin position="455"/>
        <end position="482"/>
    </location>
</feature>
<keyword evidence="2" id="KW-1133">Transmembrane helix</keyword>
<name>A0ABV1C306_9FIRM</name>
<organism evidence="3 4">
    <name type="scientific">Faecalibacterium intestinale</name>
    <dbReference type="NCBI Taxonomy" id="3133155"/>
    <lineage>
        <taxon>Bacteria</taxon>
        <taxon>Bacillati</taxon>
        <taxon>Bacillota</taxon>
        <taxon>Clostridia</taxon>
        <taxon>Eubacteriales</taxon>
        <taxon>Oscillospiraceae</taxon>
        <taxon>Faecalibacterium</taxon>
    </lineage>
</organism>
<protein>
    <submittedName>
        <fullName evidence="3">Uncharacterized protein</fullName>
    </submittedName>
</protein>
<accession>A0ABV1C306</accession>
<feature type="coiled-coil region" evidence="1">
    <location>
        <begin position="655"/>
        <end position="707"/>
    </location>
</feature>
<dbReference type="Proteomes" id="UP001465119">
    <property type="component" value="Unassembled WGS sequence"/>
</dbReference>
<keyword evidence="2" id="KW-0812">Transmembrane</keyword>
<feature type="transmembrane region" description="Helical" evidence="2">
    <location>
        <begin position="600"/>
        <end position="618"/>
    </location>
</feature>
<feature type="coiled-coil region" evidence="1">
    <location>
        <begin position="521"/>
        <end position="588"/>
    </location>
</feature>
<reference evidence="3 4" key="1">
    <citation type="submission" date="2024-03" db="EMBL/GenBank/DDBJ databases">
        <title>Human intestinal bacterial collection.</title>
        <authorList>
            <person name="Pauvert C."/>
            <person name="Hitch T.C.A."/>
            <person name="Clavel T."/>
        </authorList>
    </citation>
    <scope>NUCLEOTIDE SEQUENCE [LARGE SCALE GENOMIC DNA]</scope>
    <source>
        <strain evidence="3 4">CLA-AA-H281</strain>
    </source>
</reference>
<evidence type="ECO:0000256" key="2">
    <source>
        <dbReference type="SAM" id="Phobius"/>
    </source>
</evidence>
<dbReference type="RefSeq" id="WP_349186451.1">
    <property type="nucleotide sequence ID" value="NZ_JBBMEN010000009.1"/>
</dbReference>
<gene>
    <name evidence="3" type="ORF">WMO20_08420</name>
</gene>
<proteinExistence type="predicted"/>
<feature type="transmembrane region" description="Helical" evidence="2">
    <location>
        <begin position="624"/>
        <end position="641"/>
    </location>
</feature>